<sequence>MKMPSGPIDPNLFAPCGMNCLVCYRHCFHKKPCDGCLNSDQGKPEHCRKCSIKSCTREKGVQFCWECGEHPCKQIKSLDKSYRVRYRASLIHNSQLVKEKGLAVFLKEQKEIFTCPHCGGVISLHDAQCSECKQRIGDALTDSEKSE</sequence>
<protein>
    <recommendedName>
        <fullName evidence="3">DUF3795 domain-containing protein</fullName>
    </recommendedName>
</protein>
<dbReference type="Pfam" id="PF12675">
    <property type="entry name" value="DUF3795"/>
    <property type="match status" value="1"/>
</dbReference>
<proteinExistence type="predicted"/>
<dbReference type="STRING" id="537013.CLOSTMETH_02599"/>
<name>C0EFF6_9FIRM</name>
<dbReference type="InterPro" id="IPR024227">
    <property type="entry name" value="DUF3795"/>
</dbReference>
<evidence type="ECO:0008006" key="3">
    <source>
        <dbReference type="Google" id="ProtNLM"/>
    </source>
</evidence>
<dbReference type="HOGENOM" id="CLU_129665_1_0_9"/>
<gene>
    <name evidence="1" type="ORF">CLOSTMETH_02599</name>
</gene>
<keyword evidence="2" id="KW-1185">Reference proteome</keyword>
<evidence type="ECO:0000313" key="1">
    <source>
        <dbReference type="EMBL" id="EEG29766.1"/>
    </source>
</evidence>
<dbReference type="Proteomes" id="UP000003340">
    <property type="component" value="Unassembled WGS sequence"/>
</dbReference>
<dbReference type="EMBL" id="ACEC01000091">
    <property type="protein sequence ID" value="EEG29766.1"/>
    <property type="molecule type" value="Genomic_DNA"/>
</dbReference>
<accession>C0EFF6</accession>
<reference evidence="1 2" key="2">
    <citation type="submission" date="2009-02" db="EMBL/GenBank/DDBJ databases">
        <title>Draft genome sequence of Clostridium methylpentosum (DSM 5476).</title>
        <authorList>
            <person name="Sudarsanam P."/>
            <person name="Ley R."/>
            <person name="Guruge J."/>
            <person name="Turnbaugh P.J."/>
            <person name="Mahowald M."/>
            <person name="Liep D."/>
            <person name="Gordon J."/>
        </authorList>
    </citation>
    <scope>NUCLEOTIDE SEQUENCE [LARGE SCALE GENOMIC DNA]</scope>
    <source>
        <strain evidence="1 2">DSM 5476</strain>
    </source>
</reference>
<reference evidence="1 2" key="1">
    <citation type="submission" date="2009-01" db="EMBL/GenBank/DDBJ databases">
        <authorList>
            <person name="Fulton L."/>
            <person name="Clifton S."/>
            <person name="Fulton B."/>
            <person name="Xu J."/>
            <person name="Minx P."/>
            <person name="Pepin K.H."/>
            <person name="Johnson M."/>
            <person name="Bhonagiri V."/>
            <person name="Nash W.E."/>
            <person name="Mardis E.R."/>
            <person name="Wilson R.K."/>
        </authorList>
    </citation>
    <scope>NUCLEOTIDE SEQUENCE [LARGE SCALE GENOMIC DNA]</scope>
    <source>
        <strain evidence="1 2">DSM 5476</strain>
    </source>
</reference>
<comment type="caution">
    <text evidence="1">The sequence shown here is derived from an EMBL/GenBank/DDBJ whole genome shotgun (WGS) entry which is preliminary data.</text>
</comment>
<dbReference type="eggNOG" id="COG1765">
    <property type="taxonomic scope" value="Bacteria"/>
</dbReference>
<evidence type="ECO:0000313" key="2">
    <source>
        <dbReference type="Proteomes" id="UP000003340"/>
    </source>
</evidence>
<dbReference type="AlphaFoldDB" id="C0EFF6"/>
<organism evidence="1 2">
    <name type="scientific">[Clostridium] methylpentosum DSM 5476</name>
    <dbReference type="NCBI Taxonomy" id="537013"/>
    <lineage>
        <taxon>Bacteria</taxon>
        <taxon>Bacillati</taxon>
        <taxon>Bacillota</taxon>
        <taxon>Clostridia</taxon>
        <taxon>Eubacteriales</taxon>
        <taxon>Oscillospiraceae</taxon>
        <taxon>Oscillospiraceae incertae sedis</taxon>
    </lineage>
</organism>